<dbReference type="SUPFAM" id="SSF89442">
    <property type="entry name" value="Hypothetical protein YojF"/>
    <property type="match status" value="1"/>
</dbReference>
<dbReference type="Pfam" id="PF08830">
    <property type="entry name" value="DUF1806"/>
    <property type="match status" value="1"/>
</dbReference>
<organism evidence="1 2">
    <name type="scientific">Bacillus carboniphilus</name>
    <dbReference type="NCBI Taxonomy" id="86663"/>
    <lineage>
        <taxon>Bacteria</taxon>
        <taxon>Bacillati</taxon>
        <taxon>Bacillota</taxon>
        <taxon>Bacilli</taxon>
        <taxon>Bacillales</taxon>
        <taxon>Bacillaceae</taxon>
        <taxon>Bacillus</taxon>
    </lineage>
</organism>
<dbReference type="InterPro" id="IPR014934">
    <property type="entry name" value="DUF1806"/>
</dbReference>
<protein>
    <submittedName>
        <fullName evidence="1">YojF family protein</fullName>
    </submittedName>
</protein>
<dbReference type="Proteomes" id="UP001197974">
    <property type="component" value="Chromosome"/>
</dbReference>
<reference evidence="1 2" key="1">
    <citation type="submission" date="2023-06" db="EMBL/GenBank/DDBJ databases">
        <title>Five Gram-positive bacteria isolated from mangrove sediments in Shenzhen, Guangdong, China.</title>
        <authorList>
            <person name="Yu S."/>
            <person name="Zheng W."/>
            <person name="Huang Y."/>
        </authorList>
    </citation>
    <scope>NUCLEOTIDE SEQUENCE [LARGE SCALE GENOMIC DNA]</scope>
    <source>
        <strain evidence="1 2">SaN35-3</strain>
    </source>
</reference>
<proteinExistence type="predicted"/>
<gene>
    <name evidence="1" type="ORF">LC087_03930</name>
</gene>
<evidence type="ECO:0000313" key="1">
    <source>
        <dbReference type="EMBL" id="WLR43344.1"/>
    </source>
</evidence>
<dbReference type="InterPro" id="IPR036492">
    <property type="entry name" value="YojF_sf"/>
</dbReference>
<sequence>MEQIQSEELQTKISTYINKEVYVHLETTTGAYHNHQNEENMTVVAFIRNVKVFVQHVKVKGSGPYRVGLKMNDGWVYAEGLTHWTIEKNQLLMAGLDKEGRLAIGLQLSETPFE</sequence>
<dbReference type="Gene3D" id="2.70.180.10">
    <property type="entry name" value="Hypothetical protein YojF"/>
    <property type="match status" value="1"/>
</dbReference>
<keyword evidence="2" id="KW-1185">Reference proteome</keyword>
<dbReference type="EMBL" id="CP129013">
    <property type="protein sequence ID" value="WLR43344.1"/>
    <property type="molecule type" value="Genomic_DNA"/>
</dbReference>
<name>A0ABY9JVA7_9BACI</name>
<evidence type="ECO:0000313" key="2">
    <source>
        <dbReference type="Proteomes" id="UP001197974"/>
    </source>
</evidence>
<dbReference type="RefSeq" id="WP_226539609.1">
    <property type="nucleotide sequence ID" value="NZ_CP129013.1"/>
</dbReference>
<accession>A0ABY9JVA7</accession>